<dbReference type="InterPro" id="IPR004252">
    <property type="entry name" value="Probable_transposase_24"/>
</dbReference>
<evidence type="ECO:0000256" key="2">
    <source>
        <dbReference type="SAM" id="MobiDB-lite"/>
    </source>
</evidence>
<organism evidence="3 4">
    <name type="scientific">Arachis hypogaea</name>
    <name type="common">Peanut</name>
    <dbReference type="NCBI Taxonomy" id="3818"/>
    <lineage>
        <taxon>Eukaryota</taxon>
        <taxon>Viridiplantae</taxon>
        <taxon>Streptophyta</taxon>
        <taxon>Embryophyta</taxon>
        <taxon>Tracheophyta</taxon>
        <taxon>Spermatophyta</taxon>
        <taxon>Magnoliopsida</taxon>
        <taxon>eudicotyledons</taxon>
        <taxon>Gunneridae</taxon>
        <taxon>Pentapetalae</taxon>
        <taxon>rosids</taxon>
        <taxon>fabids</taxon>
        <taxon>Fabales</taxon>
        <taxon>Fabaceae</taxon>
        <taxon>Papilionoideae</taxon>
        <taxon>50 kb inversion clade</taxon>
        <taxon>dalbergioids sensu lato</taxon>
        <taxon>Dalbergieae</taxon>
        <taxon>Pterocarpus clade</taxon>
        <taxon>Arachis</taxon>
    </lineage>
</organism>
<name>A0A445BMZ0_ARAHY</name>
<feature type="region of interest" description="Disordered" evidence="2">
    <location>
        <begin position="1"/>
        <end position="23"/>
    </location>
</feature>
<accession>A0A445BMZ0</accession>
<dbReference type="AlphaFoldDB" id="A0A445BMZ0"/>
<evidence type="ECO:0000313" key="3">
    <source>
        <dbReference type="EMBL" id="RYR40016.1"/>
    </source>
</evidence>
<keyword evidence="1" id="KW-0175">Coiled coil</keyword>
<dbReference type="EMBL" id="SDMP01000009">
    <property type="protein sequence ID" value="RYR40016.1"/>
    <property type="molecule type" value="Genomic_DNA"/>
</dbReference>
<proteinExistence type="predicted"/>
<keyword evidence="4" id="KW-1185">Reference proteome</keyword>
<protein>
    <submittedName>
        <fullName evidence="3">Uncharacterized protein</fullName>
    </submittedName>
</protein>
<comment type="caution">
    <text evidence="3">The sequence shown here is derived from an EMBL/GenBank/DDBJ whole genome shotgun (WGS) entry which is preliminary data.</text>
</comment>
<feature type="coiled-coil region" evidence="1">
    <location>
        <begin position="188"/>
        <end position="215"/>
    </location>
</feature>
<gene>
    <name evidence="3" type="ORF">Ahy_A09g045674</name>
</gene>
<evidence type="ECO:0000313" key="4">
    <source>
        <dbReference type="Proteomes" id="UP000289738"/>
    </source>
</evidence>
<dbReference type="Pfam" id="PF03004">
    <property type="entry name" value="Transposase_24"/>
    <property type="match status" value="1"/>
</dbReference>
<reference evidence="3 4" key="1">
    <citation type="submission" date="2019-01" db="EMBL/GenBank/DDBJ databases">
        <title>Sequencing of cultivated peanut Arachis hypogaea provides insights into genome evolution and oil improvement.</title>
        <authorList>
            <person name="Chen X."/>
        </authorList>
    </citation>
    <scope>NUCLEOTIDE SEQUENCE [LARGE SCALE GENOMIC DNA]</scope>
    <source>
        <strain evidence="4">cv. Fuhuasheng</strain>
        <tissue evidence="3">Leaves</tissue>
    </source>
</reference>
<dbReference type="Proteomes" id="UP000289738">
    <property type="component" value="Chromosome A09"/>
</dbReference>
<sequence>MDAATPESSHGREPATDAPPLPPIVQLKIGLMPTRETDEGFRHWRLTNKANRASSRSSKYTGSSATFMKTKDRLSKSLDREATLAETFKYTHTLKENKEIFADKLSQDHYESYTKRLEAATQQGGEDTPDGSVVAVVDPNVVWRETTLALYKNRLYGIGSFFASSLRTSKLRPTLGSVTSRAIEPEKRLDLRLQVQELQRILQQQAQELNDYRERY</sequence>
<evidence type="ECO:0000256" key="1">
    <source>
        <dbReference type="SAM" id="Coils"/>
    </source>
</evidence>